<keyword evidence="4" id="KW-0808">Transferase</keyword>
<dbReference type="SUPFAM" id="SSF52172">
    <property type="entry name" value="CheY-like"/>
    <property type="match status" value="1"/>
</dbReference>
<dbReference type="Gene3D" id="3.30.450.20">
    <property type="entry name" value="PAS domain"/>
    <property type="match status" value="2"/>
</dbReference>
<dbReference type="GO" id="GO:0004673">
    <property type="term" value="F:protein histidine kinase activity"/>
    <property type="evidence" value="ECO:0007669"/>
    <property type="project" value="UniProtKB-EC"/>
</dbReference>
<sequence>MSEITVLHVDDDSRLGDLVAEFLERENTRFTVVTETSASDGLERIEAEMPDCVISDYDMPDQNGLDFLNAVRDAYPDLPFILFTGKGSEEVASEALSAGATDYLQKASGTNQYTILANRVKNAVEQYRSQKQLKRERSRMKFALQSTKAAIWTRDIRTDEMDIYPEICPVFNEAIKSLDDWLAQIHPEDRSNAEQTIRGAARSGESYSLQFRFDSNTGTRWGEMNGQTIKRDGNVSLQTGITRDITEQKEQKRRFETLTSNLPGMVYRCKNAPSWPMKDVRGNVAGFSGYTATELESNATQWGEEVVHPDDQDMVWDTVQESLETSESFEITYRIRTKNGETRWVWERGRGVYGPDGDVQALEGFVTDITNRKQQRDELQ</sequence>
<comment type="catalytic activity">
    <reaction evidence="1">
        <text>ATP + protein L-histidine = ADP + protein N-phospho-L-histidine.</text>
        <dbReference type="EC" id="2.7.13.3"/>
    </reaction>
</comment>
<dbReference type="CDD" id="cd00130">
    <property type="entry name" value="PAS"/>
    <property type="match status" value="1"/>
</dbReference>
<dbReference type="OrthoDB" id="230688at2157"/>
<dbReference type="EMBL" id="FOKW01000023">
    <property type="protein sequence ID" value="SFC76411.1"/>
    <property type="molecule type" value="Genomic_DNA"/>
</dbReference>
<protein>
    <recommendedName>
        <fullName evidence="2">histidine kinase</fullName>
        <ecNumber evidence="2">2.7.13.3</ecNumber>
    </recommendedName>
</protein>
<keyword evidence="11" id="KW-1185">Reference proteome</keyword>
<organism evidence="10 11">
    <name type="scientific">Natronobacterium haloterrestre</name>
    <name type="common">Halobiforma haloterrestris</name>
    <dbReference type="NCBI Taxonomy" id="148448"/>
    <lineage>
        <taxon>Archaea</taxon>
        <taxon>Methanobacteriati</taxon>
        <taxon>Methanobacteriota</taxon>
        <taxon>Stenosarchaea group</taxon>
        <taxon>Halobacteria</taxon>
        <taxon>Halobacteriales</taxon>
        <taxon>Natrialbaceae</taxon>
        <taxon>Natronobacterium</taxon>
    </lineage>
</organism>
<dbReference type="Proteomes" id="UP000199161">
    <property type="component" value="Unassembled WGS sequence"/>
</dbReference>
<dbReference type="SUPFAM" id="SSF55785">
    <property type="entry name" value="PYP-like sensor domain (PAS domain)"/>
    <property type="match status" value="2"/>
</dbReference>
<keyword evidence="5" id="KW-0418">Kinase</keyword>
<evidence type="ECO:0000259" key="7">
    <source>
        <dbReference type="PROSITE" id="PS50110"/>
    </source>
</evidence>
<dbReference type="PANTHER" id="PTHR43304">
    <property type="entry name" value="PHYTOCHROME-LIKE PROTEIN CPH1"/>
    <property type="match status" value="1"/>
</dbReference>
<evidence type="ECO:0000259" key="8">
    <source>
        <dbReference type="PROSITE" id="PS50112"/>
    </source>
</evidence>
<dbReference type="PANTHER" id="PTHR43304:SF1">
    <property type="entry name" value="PAC DOMAIN-CONTAINING PROTEIN"/>
    <property type="match status" value="1"/>
</dbReference>
<evidence type="ECO:0000259" key="9">
    <source>
        <dbReference type="PROSITE" id="PS50113"/>
    </source>
</evidence>
<keyword evidence="3 6" id="KW-0597">Phosphoprotein</keyword>
<feature type="domain" description="PAS" evidence="8">
    <location>
        <begin position="283"/>
        <end position="326"/>
    </location>
</feature>
<dbReference type="InterPro" id="IPR011006">
    <property type="entry name" value="CheY-like_superfamily"/>
</dbReference>
<reference evidence="11" key="1">
    <citation type="submission" date="2016-10" db="EMBL/GenBank/DDBJ databases">
        <authorList>
            <person name="Varghese N."/>
            <person name="Submissions S."/>
        </authorList>
    </citation>
    <scope>NUCLEOTIDE SEQUENCE [LARGE SCALE GENOMIC DNA]</scope>
    <source>
        <strain evidence="11">DSM 13078</strain>
    </source>
</reference>
<dbReference type="RefSeq" id="WP_089790170.1">
    <property type="nucleotide sequence ID" value="NZ_FOKW01000023.1"/>
</dbReference>
<feature type="modified residue" description="4-aspartylphosphate" evidence="6">
    <location>
        <position position="56"/>
    </location>
</feature>
<dbReference type="InterPro" id="IPR035965">
    <property type="entry name" value="PAS-like_dom_sf"/>
</dbReference>
<evidence type="ECO:0000256" key="1">
    <source>
        <dbReference type="ARBA" id="ARBA00000085"/>
    </source>
</evidence>
<dbReference type="PROSITE" id="PS50110">
    <property type="entry name" value="RESPONSE_REGULATORY"/>
    <property type="match status" value="1"/>
</dbReference>
<feature type="domain" description="PAC" evidence="9">
    <location>
        <begin position="329"/>
        <end position="380"/>
    </location>
</feature>
<name>A0A1I1LTJ9_NATHA</name>
<dbReference type="InterPro" id="IPR001789">
    <property type="entry name" value="Sig_transdc_resp-reg_receiver"/>
</dbReference>
<accession>A0A1I1LTJ9</accession>
<dbReference type="GO" id="GO:0000160">
    <property type="term" value="P:phosphorelay signal transduction system"/>
    <property type="evidence" value="ECO:0007669"/>
    <property type="project" value="InterPro"/>
</dbReference>
<dbReference type="SMART" id="SM00086">
    <property type="entry name" value="PAC"/>
    <property type="match status" value="2"/>
</dbReference>
<evidence type="ECO:0000256" key="4">
    <source>
        <dbReference type="ARBA" id="ARBA00022679"/>
    </source>
</evidence>
<dbReference type="NCBIfam" id="TIGR00229">
    <property type="entry name" value="sensory_box"/>
    <property type="match status" value="2"/>
</dbReference>
<evidence type="ECO:0000256" key="6">
    <source>
        <dbReference type="PROSITE-ProRule" id="PRU00169"/>
    </source>
</evidence>
<dbReference type="Gene3D" id="3.40.50.2300">
    <property type="match status" value="1"/>
</dbReference>
<dbReference type="CDD" id="cd00156">
    <property type="entry name" value="REC"/>
    <property type="match status" value="1"/>
</dbReference>
<dbReference type="Pfam" id="PF08447">
    <property type="entry name" value="PAS_3"/>
    <property type="match status" value="2"/>
</dbReference>
<dbReference type="EC" id="2.7.13.3" evidence="2"/>
<dbReference type="SMART" id="SM00448">
    <property type="entry name" value="REC"/>
    <property type="match status" value="1"/>
</dbReference>
<dbReference type="Pfam" id="PF00072">
    <property type="entry name" value="Response_reg"/>
    <property type="match status" value="1"/>
</dbReference>
<feature type="domain" description="Response regulatory" evidence="7">
    <location>
        <begin position="5"/>
        <end position="121"/>
    </location>
</feature>
<evidence type="ECO:0000313" key="11">
    <source>
        <dbReference type="Proteomes" id="UP000199161"/>
    </source>
</evidence>
<dbReference type="PROSITE" id="PS50113">
    <property type="entry name" value="PAC"/>
    <property type="match status" value="1"/>
</dbReference>
<dbReference type="InterPro" id="IPR000700">
    <property type="entry name" value="PAS-assoc_C"/>
</dbReference>
<dbReference type="AlphaFoldDB" id="A0A1I1LTJ9"/>
<evidence type="ECO:0000256" key="3">
    <source>
        <dbReference type="ARBA" id="ARBA00022553"/>
    </source>
</evidence>
<dbReference type="InterPro" id="IPR052162">
    <property type="entry name" value="Sensor_kinase/Photoreceptor"/>
</dbReference>
<proteinExistence type="predicted"/>
<evidence type="ECO:0000256" key="2">
    <source>
        <dbReference type="ARBA" id="ARBA00012438"/>
    </source>
</evidence>
<evidence type="ECO:0000256" key="5">
    <source>
        <dbReference type="ARBA" id="ARBA00022777"/>
    </source>
</evidence>
<gene>
    <name evidence="10" type="ORF">SAMN05444422_1239</name>
</gene>
<dbReference type="InterPro" id="IPR000014">
    <property type="entry name" value="PAS"/>
</dbReference>
<evidence type="ECO:0000313" key="10">
    <source>
        <dbReference type="EMBL" id="SFC76411.1"/>
    </source>
</evidence>
<dbReference type="InterPro" id="IPR013655">
    <property type="entry name" value="PAS_fold_3"/>
</dbReference>
<dbReference type="InterPro" id="IPR001610">
    <property type="entry name" value="PAC"/>
</dbReference>
<dbReference type="PROSITE" id="PS50112">
    <property type="entry name" value="PAS"/>
    <property type="match status" value="1"/>
</dbReference>